<organism evidence="2">
    <name type="scientific">Kwoniella bestiolae CBS 10118</name>
    <dbReference type="NCBI Taxonomy" id="1296100"/>
    <lineage>
        <taxon>Eukaryota</taxon>
        <taxon>Fungi</taxon>
        <taxon>Dikarya</taxon>
        <taxon>Basidiomycota</taxon>
        <taxon>Agaricomycotina</taxon>
        <taxon>Tremellomycetes</taxon>
        <taxon>Tremellales</taxon>
        <taxon>Cryptococcaceae</taxon>
        <taxon>Kwoniella</taxon>
    </lineage>
</organism>
<evidence type="ECO:0000313" key="4">
    <source>
        <dbReference type="Proteomes" id="UP000092730"/>
    </source>
</evidence>
<gene>
    <name evidence="2" type="ORF">I302_00923</name>
    <name evidence="3" type="ORF">I302_102234</name>
</gene>
<evidence type="ECO:0000313" key="3">
    <source>
        <dbReference type="EMBL" id="WVW80256.1"/>
    </source>
</evidence>
<accession>A0A1B9GEI1</accession>
<feature type="compositionally biased region" description="Low complexity" evidence="1">
    <location>
        <begin position="36"/>
        <end position="51"/>
    </location>
</feature>
<keyword evidence="4" id="KW-1185">Reference proteome</keyword>
<protein>
    <submittedName>
        <fullName evidence="2">Uncharacterized protein</fullName>
    </submittedName>
</protein>
<evidence type="ECO:0000256" key="1">
    <source>
        <dbReference type="SAM" id="MobiDB-lite"/>
    </source>
</evidence>
<dbReference type="Proteomes" id="UP000092730">
    <property type="component" value="Chromosome 1"/>
</dbReference>
<dbReference type="OrthoDB" id="2596351at2759"/>
<dbReference type="RefSeq" id="XP_019050488.1">
    <property type="nucleotide sequence ID" value="XM_019187610.1"/>
</dbReference>
<feature type="compositionally biased region" description="Polar residues" evidence="1">
    <location>
        <begin position="1"/>
        <end position="13"/>
    </location>
</feature>
<name>A0A1B9GEI1_9TREE</name>
<feature type="region of interest" description="Disordered" evidence="1">
    <location>
        <begin position="1"/>
        <end position="86"/>
    </location>
</feature>
<reference evidence="2" key="3">
    <citation type="submission" date="2014-01" db="EMBL/GenBank/DDBJ databases">
        <title>Evolution of pathogenesis and genome organization in the Tremellales.</title>
        <authorList>
            <person name="Cuomo C."/>
            <person name="Litvintseva A."/>
            <person name="Heitman J."/>
            <person name="Chen Y."/>
            <person name="Sun S."/>
            <person name="Springer D."/>
            <person name="Dromer F."/>
            <person name="Young S."/>
            <person name="Zeng Q."/>
            <person name="Chapman S."/>
            <person name="Gujja S."/>
            <person name="Saif S."/>
            <person name="Birren B."/>
        </authorList>
    </citation>
    <scope>NUCLEOTIDE SEQUENCE</scope>
    <source>
        <strain evidence="2">CBS 10118</strain>
    </source>
</reference>
<reference evidence="2" key="1">
    <citation type="submission" date="2013-07" db="EMBL/GenBank/DDBJ databases">
        <title>The Genome Sequence of Cryptococcus bestiolae CBS10118.</title>
        <authorList>
            <consortium name="The Broad Institute Genome Sequencing Platform"/>
            <person name="Cuomo C."/>
            <person name="Litvintseva A."/>
            <person name="Chen Y."/>
            <person name="Heitman J."/>
            <person name="Sun S."/>
            <person name="Springer D."/>
            <person name="Dromer F."/>
            <person name="Young S.K."/>
            <person name="Zeng Q."/>
            <person name="Gargeya S."/>
            <person name="Fitzgerald M."/>
            <person name="Abouelleil A."/>
            <person name="Alvarado L."/>
            <person name="Berlin A.M."/>
            <person name="Chapman S.B."/>
            <person name="Dewar J."/>
            <person name="Goldberg J."/>
            <person name="Griggs A."/>
            <person name="Gujja S."/>
            <person name="Hansen M."/>
            <person name="Howarth C."/>
            <person name="Imamovic A."/>
            <person name="Larimer J."/>
            <person name="McCowan C."/>
            <person name="Murphy C."/>
            <person name="Pearson M."/>
            <person name="Priest M."/>
            <person name="Roberts A."/>
            <person name="Saif S."/>
            <person name="Shea T."/>
            <person name="Sykes S."/>
            <person name="Wortman J."/>
            <person name="Nusbaum C."/>
            <person name="Birren B."/>
        </authorList>
    </citation>
    <scope>NUCLEOTIDE SEQUENCE [LARGE SCALE GENOMIC DNA]</scope>
    <source>
        <strain evidence="2">CBS 10118</strain>
    </source>
</reference>
<dbReference type="GeneID" id="30205322"/>
<feature type="compositionally biased region" description="Basic and acidic residues" evidence="1">
    <location>
        <begin position="74"/>
        <end position="84"/>
    </location>
</feature>
<dbReference type="AlphaFoldDB" id="A0A1B9GEI1"/>
<dbReference type="VEuPathDB" id="FungiDB:I302_00923"/>
<reference evidence="3" key="4">
    <citation type="submission" date="2024-02" db="EMBL/GenBank/DDBJ databases">
        <title>Comparative genomics of Cryptococcus and Kwoniella reveals pathogenesis evolution and contrasting modes of karyotype evolution via chromosome fusion or intercentromeric recombination.</title>
        <authorList>
            <person name="Coelho M.A."/>
            <person name="David-Palma M."/>
            <person name="Shea T."/>
            <person name="Bowers K."/>
            <person name="McGinley-Smith S."/>
            <person name="Mohammad A.W."/>
            <person name="Gnirke A."/>
            <person name="Yurkov A.M."/>
            <person name="Nowrousian M."/>
            <person name="Sun S."/>
            <person name="Cuomo C.A."/>
            <person name="Heitman J."/>
        </authorList>
    </citation>
    <scope>NUCLEOTIDE SEQUENCE</scope>
    <source>
        <strain evidence="3">CBS 10118</strain>
    </source>
</reference>
<dbReference type="EMBL" id="CP144541">
    <property type="protein sequence ID" value="WVW80256.1"/>
    <property type="molecule type" value="Genomic_DNA"/>
</dbReference>
<reference evidence="3" key="2">
    <citation type="submission" date="2013-07" db="EMBL/GenBank/DDBJ databases">
        <authorList>
            <consortium name="The Broad Institute Genome Sequencing Platform"/>
            <person name="Cuomo C."/>
            <person name="Litvintseva A."/>
            <person name="Chen Y."/>
            <person name="Heitman J."/>
            <person name="Sun S."/>
            <person name="Springer D."/>
            <person name="Dromer F."/>
            <person name="Young S.K."/>
            <person name="Zeng Q."/>
            <person name="Gargeya S."/>
            <person name="Fitzgerald M."/>
            <person name="Abouelleil A."/>
            <person name="Alvarado L."/>
            <person name="Berlin A.M."/>
            <person name="Chapman S.B."/>
            <person name="Dewar J."/>
            <person name="Goldberg J."/>
            <person name="Griggs A."/>
            <person name="Gujja S."/>
            <person name="Hansen M."/>
            <person name="Howarth C."/>
            <person name="Imamovic A."/>
            <person name="Larimer J."/>
            <person name="McCowan C."/>
            <person name="Murphy C."/>
            <person name="Pearson M."/>
            <person name="Priest M."/>
            <person name="Roberts A."/>
            <person name="Saif S."/>
            <person name="Shea T."/>
            <person name="Sykes S."/>
            <person name="Wortman J."/>
            <person name="Nusbaum C."/>
            <person name="Birren B."/>
        </authorList>
    </citation>
    <scope>NUCLEOTIDE SEQUENCE</scope>
    <source>
        <strain evidence="3">CBS 10118</strain>
    </source>
</reference>
<sequence>MSNAQSSTKQFVSSPPAAQAGMSATPGQTTYGAMGGATTSERGGSGSSSLTVVEERGRVIPGLSLTASPSNTSKDGRARTKYDEWYPGDASHNGRPAWWNRWFCCGYGLGCLLCPCSSWTCKHERS</sequence>
<dbReference type="KEGG" id="kbi:30205322"/>
<dbReference type="EMBL" id="KI894018">
    <property type="protein sequence ID" value="OCF29418.1"/>
    <property type="molecule type" value="Genomic_DNA"/>
</dbReference>
<proteinExistence type="predicted"/>
<evidence type="ECO:0000313" key="2">
    <source>
        <dbReference type="EMBL" id="OCF29418.1"/>
    </source>
</evidence>